<dbReference type="RefSeq" id="WP_051658636.1">
    <property type="nucleotide sequence ID" value="NZ_CP007796.1"/>
</dbReference>
<evidence type="ECO:0000313" key="7">
    <source>
        <dbReference type="Proteomes" id="UP000027186"/>
    </source>
</evidence>
<evidence type="ECO:0000259" key="5">
    <source>
        <dbReference type="PROSITE" id="PS51078"/>
    </source>
</evidence>
<dbReference type="EMBL" id="CP007796">
    <property type="protein sequence ID" value="AIB15769.1"/>
    <property type="molecule type" value="Genomic_DNA"/>
</dbReference>
<dbReference type="PROSITE" id="PS51078">
    <property type="entry name" value="ICLR_ED"/>
    <property type="match status" value="1"/>
</dbReference>
<dbReference type="SUPFAM" id="SSF55781">
    <property type="entry name" value="GAF domain-like"/>
    <property type="match status" value="1"/>
</dbReference>
<dbReference type="PANTHER" id="PTHR30136:SF39">
    <property type="entry name" value="TRANSCRIPTIONAL REGULATORY PROTEIN"/>
    <property type="match status" value="1"/>
</dbReference>
<dbReference type="PANTHER" id="PTHR30136">
    <property type="entry name" value="HELIX-TURN-HELIX TRANSCRIPTIONAL REGULATOR, ICLR FAMILY"/>
    <property type="match status" value="1"/>
</dbReference>
<dbReference type="GO" id="GO:0045892">
    <property type="term" value="P:negative regulation of DNA-templated transcription"/>
    <property type="evidence" value="ECO:0007669"/>
    <property type="project" value="TreeGrafter"/>
</dbReference>
<dbReference type="Gene3D" id="1.10.10.10">
    <property type="entry name" value="Winged helix-like DNA-binding domain superfamily/Winged helix DNA-binding domain"/>
    <property type="match status" value="1"/>
</dbReference>
<evidence type="ECO:0000256" key="2">
    <source>
        <dbReference type="ARBA" id="ARBA00023125"/>
    </source>
</evidence>
<evidence type="ECO:0008006" key="8">
    <source>
        <dbReference type="Google" id="ProtNLM"/>
    </source>
</evidence>
<keyword evidence="6" id="KW-0614">Plasmid</keyword>
<dbReference type="GO" id="GO:0003700">
    <property type="term" value="F:DNA-binding transcription factor activity"/>
    <property type="evidence" value="ECO:0007669"/>
    <property type="project" value="TreeGrafter"/>
</dbReference>
<dbReference type="InterPro" id="IPR014757">
    <property type="entry name" value="Tscrpt_reg_IclR_C"/>
</dbReference>
<geneLocation type="plasmid" evidence="6 7">
    <name>AbAZ39_p3</name>
</geneLocation>
<dbReference type="SMART" id="SM00346">
    <property type="entry name" value="HTH_ICLR"/>
    <property type="match status" value="1"/>
</dbReference>
<organism evidence="6 7">
    <name type="scientific">Azospirillum argentinense</name>
    <dbReference type="NCBI Taxonomy" id="2970906"/>
    <lineage>
        <taxon>Bacteria</taxon>
        <taxon>Pseudomonadati</taxon>
        <taxon>Pseudomonadota</taxon>
        <taxon>Alphaproteobacteria</taxon>
        <taxon>Rhodospirillales</taxon>
        <taxon>Azospirillaceae</taxon>
        <taxon>Azospirillum</taxon>
    </lineage>
</organism>
<dbReference type="GO" id="GO:0003677">
    <property type="term" value="F:DNA binding"/>
    <property type="evidence" value="ECO:0007669"/>
    <property type="project" value="UniProtKB-KW"/>
</dbReference>
<feature type="domain" description="IclR-ED" evidence="5">
    <location>
        <begin position="61"/>
        <end position="243"/>
    </location>
</feature>
<dbReference type="InterPro" id="IPR005471">
    <property type="entry name" value="Tscrpt_reg_IclR_N"/>
</dbReference>
<dbReference type="AlphaFoldDB" id="A0A060DY55"/>
<keyword evidence="2" id="KW-0238">DNA-binding</keyword>
<evidence type="ECO:0000256" key="1">
    <source>
        <dbReference type="ARBA" id="ARBA00023015"/>
    </source>
</evidence>
<name>A0A060DY55_9PROT</name>
<dbReference type="Gene3D" id="3.30.450.40">
    <property type="match status" value="1"/>
</dbReference>
<sequence length="250" mass="27033">MRAITLLRAVARTNDRGARANALAAETGLSVATTHRILGVLAQEGLLTHDPYSKLYHLGMELSVLGAAAQEFSIRDRLRPALEQIALEVEDTIFLLIRSGNDAVCIDRVEGSYPIRTLTLDIGARRPLGIGGGGLALLAFLPDAQLEAVLAANAQRYSSYADFTADDIRRFVFEARELGYALNNGILRPNVAAVGVPVRGADGRIVAAVSVAAIPDRLPEDRQERVAEIIAHHVQRVWGQRAWNTGDGRP</sequence>
<proteinExistence type="predicted"/>
<dbReference type="InterPro" id="IPR036388">
    <property type="entry name" value="WH-like_DNA-bd_sf"/>
</dbReference>
<dbReference type="Pfam" id="PF09339">
    <property type="entry name" value="HTH_IclR"/>
    <property type="match status" value="1"/>
</dbReference>
<dbReference type="InterPro" id="IPR029016">
    <property type="entry name" value="GAF-like_dom_sf"/>
</dbReference>
<protein>
    <recommendedName>
        <fullName evidence="8">IclR family transcriptional regulator</fullName>
    </recommendedName>
</protein>
<evidence type="ECO:0000256" key="3">
    <source>
        <dbReference type="ARBA" id="ARBA00023163"/>
    </source>
</evidence>
<keyword evidence="3" id="KW-0804">Transcription</keyword>
<dbReference type="InterPro" id="IPR036390">
    <property type="entry name" value="WH_DNA-bd_sf"/>
</dbReference>
<dbReference type="InterPro" id="IPR050707">
    <property type="entry name" value="HTH_MetabolicPath_Reg"/>
</dbReference>
<keyword evidence="1" id="KW-0805">Transcription regulation</keyword>
<evidence type="ECO:0000313" key="6">
    <source>
        <dbReference type="EMBL" id="AIB15769.1"/>
    </source>
</evidence>
<dbReference type="Pfam" id="PF01614">
    <property type="entry name" value="IclR_C"/>
    <property type="match status" value="1"/>
</dbReference>
<gene>
    <name evidence="6" type="ORF">ABAZ39_28305</name>
</gene>
<dbReference type="PROSITE" id="PS51077">
    <property type="entry name" value="HTH_ICLR"/>
    <property type="match status" value="1"/>
</dbReference>
<dbReference type="SUPFAM" id="SSF46785">
    <property type="entry name" value="Winged helix' DNA-binding domain"/>
    <property type="match status" value="1"/>
</dbReference>
<dbReference type="Proteomes" id="UP000027186">
    <property type="component" value="Plasmid AbAZ39_p3"/>
</dbReference>
<evidence type="ECO:0000259" key="4">
    <source>
        <dbReference type="PROSITE" id="PS51077"/>
    </source>
</evidence>
<accession>A0A060DY55</accession>
<reference evidence="6 7" key="1">
    <citation type="journal article" date="2014" name="Genome Announc.">
        <title>Complete Genome Sequence of the Model Rhizosphere Strain Azospirillum brasilense Az39, Successfully Applied in Agriculture.</title>
        <authorList>
            <person name="Rivera D."/>
            <person name="Revale S."/>
            <person name="Molina R."/>
            <person name="Gualpa J."/>
            <person name="Puente M."/>
            <person name="Maroniche G."/>
            <person name="Paris G."/>
            <person name="Baker D."/>
            <person name="Clavijo B."/>
            <person name="McLay K."/>
            <person name="Spaepen S."/>
            <person name="Perticari A."/>
            <person name="Vazquez M."/>
            <person name="Wisniewski-Dye F."/>
            <person name="Watkins C."/>
            <person name="Martinez-Abarca F."/>
            <person name="Vanderleyden J."/>
            <person name="Cassan F."/>
        </authorList>
    </citation>
    <scope>NUCLEOTIDE SEQUENCE [LARGE SCALE GENOMIC DNA]</scope>
    <source>
        <strain evidence="6 7">Az39</strain>
        <plasmid evidence="6">AbAZ39_p3</plasmid>
    </source>
</reference>
<feature type="domain" description="HTH iclR-type" evidence="4">
    <location>
        <begin position="1"/>
        <end position="60"/>
    </location>
</feature>
<dbReference type="KEGG" id="abq:ABAZ39_28305"/>